<dbReference type="InterPro" id="IPR050730">
    <property type="entry name" value="UBX_domain-protein"/>
</dbReference>
<dbReference type="AlphaFoldDB" id="A0A1Y2HEM6"/>
<feature type="region of interest" description="Disordered" evidence="1">
    <location>
        <begin position="205"/>
        <end position="250"/>
    </location>
</feature>
<proteinExistence type="predicted"/>
<feature type="compositionally biased region" description="Basic and acidic residues" evidence="1">
    <location>
        <begin position="205"/>
        <end position="214"/>
    </location>
</feature>
<protein>
    <recommendedName>
        <fullName evidence="3">UAS domain-containing protein</fullName>
    </recommendedName>
</protein>
<dbReference type="InterPro" id="IPR036249">
    <property type="entry name" value="Thioredoxin-like_sf"/>
</dbReference>
<evidence type="ECO:0000256" key="2">
    <source>
        <dbReference type="SAM" id="Phobius"/>
    </source>
</evidence>
<dbReference type="GO" id="GO:0043130">
    <property type="term" value="F:ubiquitin binding"/>
    <property type="evidence" value="ECO:0007669"/>
    <property type="project" value="TreeGrafter"/>
</dbReference>
<dbReference type="Proteomes" id="UP000193411">
    <property type="component" value="Unassembled WGS sequence"/>
</dbReference>
<evidence type="ECO:0000313" key="4">
    <source>
        <dbReference type="EMBL" id="ORZ33016.1"/>
    </source>
</evidence>
<accession>A0A1Y2HEM6</accession>
<feature type="region of interest" description="Disordered" evidence="1">
    <location>
        <begin position="264"/>
        <end position="283"/>
    </location>
</feature>
<sequence>MSVLSKLLTVPYHVLASLYAVLATLLPFLPKLGRPRHTLLSGTDTQLGGATYDHAVARYDKLYTSQHPPFYRGSYRQLVDDVKQKLEFALVYLHSEDHDSTERFCKETLADAEFAALLAEHRINLYYGPMDHPEPYEVSSLLTATSYPFLALITLNSIHGVTKPTVVFRSEGYVPAATLVAKLRDAVQTHGLFVATIRQEREQREAERRMRAMQDEAYQASLARDRERQRQAEQEAERKRKAEEDKRQKRAALIQQLRDRKAKRAALRATYSPTTEPTSATPNRTLVQVACPTGRACAAHFVDSDPVRHLYEYVESLDPLGEDELNEEKWADDQVEREERRSARQAARASKAAKGADAATAAAAAAASSSSSSSEGEDGDDEQVAGGFKFVLVDVFPRKEHRDVAMSIAEAGLKGGNVVVEI</sequence>
<dbReference type="STRING" id="765915.A0A1Y2HEM6"/>
<keyword evidence="2" id="KW-0472">Membrane</keyword>
<gene>
    <name evidence="4" type="ORF">BCR44DRAFT_58581</name>
</gene>
<feature type="transmembrane region" description="Helical" evidence="2">
    <location>
        <begin position="12"/>
        <end position="29"/>
    </location>
</feature>
<dbReference type="InterPro" id="IPR029071">
    <property type="entry name" value="Ubiquitin-like_domsf"/>
</dbReference>
<feature type="compositionally biased region" description="Basic and acidic residues" evidence="1">
    <location>
        <begin position="223"/>
        <end position="247"/>
    </location>
</feature>
<organism evidence="4 5">
    <name type="scientific">Catenaria anguillulae PL171</name>
    <dbReference type="NCBI Taxonomy" id="765915"/>
    <lineage>
        <taxon>Eukaryota</taxon>
        <taxon>Fungi</taxon>
        <taxon>Fungi incertae sedis</taxon>
        <taxon>Blastocladiomycota</taxon>
        <taxon>Blastocladiomycetes</taxon>
        <taxon>Blastocladiales</taxon>
        <taxon>Catenariaceae</taxon>
        <taxon>Catenaria</taxon>
    </lineage>
</organism>
<dbReference type="GO" id="GO:0036503">
    <property type="term" value="P:ERAD pathway"/>
    <property type="evidence" value="ECO:0007669"/>
    <property type="project" value="TreeGrafter"/>
</dbReference>
<dbReference type="EMBL" id="MCFL01000039">
    <property type="protein sequence ID" value="ORZ33016.1"/>
    <property type="molecule type" value="Genomic_DNA"/>
</dbReference>
<dbReference type="PANTHER" id="PTHR23322">
    <property type="entry name" value="FAS-ASSOCIATED PROTEIN"/>
    <property type="match status" value="1"/>
</dbReference>
<feature type="compositionally biased region" description="Low complexity" evidence="1">
    <location>
        <begin position="344"/>
        <end position="374"/>
    </location>
</feature>
<name>A0A1Y2HEM6_9FUNG</name>
<dbReference type="Gene3D" id="3.40.30.10">
    <property type="entry name" value="Glutaredoxin"/>
    <property type="match status" value="1"/>
</dbReference>
<dbReference type="SUPFAM" id="SSF52833">
    <property type="entry name" value="Thioredoxin-like"/>
    <property type="match status" value="1"/>
</dbReference>
<dbReference type="OrthoDB" id="1026733at2759"/>
<dbReference type="PANTHER" id="PTHR23322:SF1">
    <property type="entry name" value="FAS-ASSOCIATED FACTOR 2"/>
    <property type="match status" value="1"/>
</dbReference>
<feature type="domain" description="UAS" evidence="3">
    <location>
        <begin position="58"/>
        <end position="184"/>
    </location>
</feature>
<dbReference type="SUPFAM" id="SSF54236">
    <property type="entry name" value="Ubiquitin-like"/>
    <property type="match status" value="1"/>
</dbReference>
<keyword evidence="2" id="KW-1133">Transmembrane helix</keyword>
<evidence type="ECO:0000256" key="1">
    <source>
        <dbReference type="SAM" id="MobiDB-lite"/>
    </source>
</evidence>
<keyword evidence="2" id="KW-0812">Transmembrane</keyword>
<evidence type="ECO:0000313" key="5">
    <source>
        <dbReference type="Proteomes" id="UP000193411"/>
    </source>
</evidence>
<keyword evidence="5" id="KW-1185">Reference proteome</keyword>
<feature type="compositionally biased region" description="Basic and acidic residues" evidence="1">
    <location>
        <begin position="327"/>
        <end position="342"/>
    </location>
</feature>
<reference evidence="4 5" key="1">
    <citation type="submission" date="2016-07" db="EMBL/GenBank/DDBJ databases">
        <title>Pervasive Adenine N6-methylation of Active Genes in Fungi.</title>
        <authorList>
            <consortium name="DOE Joint Genome Institute"/>
            <person name="Mondo S.J."/>
            <person name="Dannebaum R.O."/>
            <person name="Kuo R.C."/>
            <person name="Labutti K."/>
            <person name="Haridas S."/>
            <person name="Kuo A."/>
            <person name="Salamov A."/>
            <person name="Ahrendt S.R."/>
            <person name="Lipzen A."/>
            <person name="Sullivan W."/>
            <person name="Andreopoulos W.B."/>
            <person name="Clum A."/>
            <person name="Lindquist E."/>
            <person name="Daum C."/>
            <person name="Ramamoorthy G.K."/>
            <person name="Gryganskyi A."/>
            <person name="Culley D."/>
            <person name="Magnuson J.K."/>
            <person name="James T.Y."/>
            <person name="O'Malley M.A."/>
            <person name="Stajich J.E."/>
            <person name="Spatafora J.W."/>
            <person name="Visel A."/>
            <person name="Grigoriev I.V."/>
        </authorList>
    </citation>
    <scope>NUCLEOTIDE SEQUENCE [LARGE SCALE GENOMIC DNA]</scope>
    <source>
        <strain evidence="4 5">PL171</strain>
    </source>
</reference>
<feature type="compositionally biased region" description="Polar residues" evidence="1">
    <location>
        <begin position="271"/>
        <end position="283"/>
    </location>
</feature>
<dbReference type="SMART" id="SM00594">
    <property type="entry name" value="UAS"/>
    <property type="match status" value="1"/>
</dbReference>
<dbReference type="InterPro" id="IPR006577">
    <property type="entry name" value="UAS"/>
</dbReference>
<feature type="region of interest" description="Disordered" evidence="1">
    <location>
        <begin position="324"/>
        <end position="382"/>
    </location>
</feature>
<evidence type="ECO:0000259" key="3">
    <source>
        <dbReference type="SMART" id="SM00594"/>
    </source>
</evidence>
<comment type="caution">
    <text evidence="4">The sequence shown here is derived from an EMBL/GenBank/DDBJ whole genome shotgun (WGS) entry which is preliminary data.</text>
</comment>
<dbReference type="GO" id="GO:0005783">
    <property type="term" value="C:endoplasmic reticulum"/>
    <property type="evidence" value="ECO:0007669"/>
    <property type="project" value="TreeGrafter"/>
</dbReference>